<feature type="domain" description="Homeobox" evidence="4">
    <location>
        <begin position="30"/>
        <end position="78"/>
    </location>
</feature>
<keyword evidence="2 3" id="KW-0371">Homeobox</keyword>
<dbReference type="OrthoDB" id="6159439at2759"/>
<organism evidence="7">
    <name type="scientific">Soboliphyme baturini</name>
    <dbReference type="NCBI Taxonomy" id="241478"/>
    <lineage>
        <taxon>Eukaryota</taxon>
        <taxon>Metazoa</taxon>
        <taxon>Ecdysozoa</taxon>
        <taxon>Nematoda</taxon>
        <taxon>Enoplea</taxon>
        <taxon>Dorylaimia</taxon>
        <taxon>Dioctophymatida</taxon>
        <taxon>Dioctophymatoidea</taxon>
        <taxon>Soboliphymatidae</taxon>
        <taxon>Soboliphyme</taxon>
    </lineage>
</organism>
<reference evidence="7" key="1">
    <citation type="submission" date="2016-06" db="UniProtKB">
        <authorList>
            <consortium name="WormBaseParasite"/>
        </authorList>
    </citation>
    <scope>IDENTIFICATION</scope>
</reference>
<dbReference type="GO" id="GO:0000977">
    <property type="term" value="F:RNA polymerase II transcription regulatory region sequence-specific DNA binding"/>
    <property type="evidence" value="ECO:0007669"/>
    <property type="project" value="TreeGrafter"/>
</dbReference>
<evidence type="ECO:0000256" key="1">
    <source>
        <dbReference type="ARBA" id="ARBA00004123"/>
    </source>
</evidence>
<accession>A0A183J9R1</accession>
<dbReference type="InterPro" id="IPR050649">
    <property type="entry name" value="Paired_Homeobox_TFs"/>
</dbReference>
<evidence type="ECO:0000313" key="5">
    <source>
        <dbReference type="EMBL" id="VDP50117.1"/>
    </source>
</evidence>
<evidence type="ECO:0000313" key="6">
    <source>
        <dbReference type="Proteomes" id="UP000270296"/>
    </source>
</evidence>
<dbReference type="Pfam" id="PF00046">
    <property type="entry name" value="Homeodomain"/>
    <property type="match status" value="1"/>
</dbReference>
<dbReference type="GO" id="GO:0000981">
    <property type="term" value="F:DNA-binding transcription factor activity, RNA polymerase II-specific"/>
    <property type="evidence" value="ECO:0007669"/>
    <property type="project" value="TreeGrafter"/>
</dbReference>
<protein>
    <submittedName>
        <fullName evidence="7">Homeobox domain-containing protein</fullName>
    </submittedName>
</protein>
<dbReference type="SMART" id="SM00389">
    <property type="entry name" value="HOX"/>
    <property type="match status" value="1"/>
</dbReference>
<dbReference type="PROSITE" id="PS50071">
    <property type="entry name" value="HOMEOBOX_2"/>
    <property type="match status" value="1"/>
</dbReference>
<dbReference type="EMBL" id="UZAM01018276">
    <property type="protein sequence ID" value="VDP50117.1"/>
    <property type="molecule type" value="Genomic_DNA"/>
</dbReference>
<dbReference type="GO" id="GO:0005634">
    <property type="term" value="C:nucleus"/>
    <property type="evidence" value="ECO:0007669"/>
    <property type="project" value="UniProtKB-SubCell"/>
</dbReference>
<dbReference type="PANTHER" id="PTHR24329:SF543">
    <property type="entry name" value="FI01017P-RELATED"/>
    <property type="match status" value="1"/>
</dbReference>
<evidence type="ECO:0000259" key="4">
    <source>
        <dbReference type="PROSITE" id="PS50071"/>
    </source>
</evidence>
<dbReference type="SUPFAM" id="SSF46689">
    <property type="entry name" value="Homeodomain-like"/>
    <property type="match status" value="1"/>
</dbReference>
<evidence type="ECO:0000313" key="7">
    <source>
        <dbReference type="WBParaSite" id="SBAD_0001301901-mRNA-1"/>
    </source>
</evidence>
<dbReference type="AlphaFoldDB" id="A0A183J9R1"/>
<dbReference type="Gene3D" id="1.10.10.60">
    <property type="entry name" value="Homeodomain-like"/>
    <property type="match status" value="1"/>
</dbReference>
<feature type="DNA-binding region" description="Homeobox" evidence="2">
    <location>
        <begin position="32"/>
        <end position="79"/>
    </location>
</feature>
<sequence length="112" mass="12783">MQQHNAAAFGTIASATAAGTQLSDSTCYRKKQRRNRTTFTVQQVKELEKVFQRTRYPDVFTREELALNINLSEARIQVNTLQILTTRQFFPSCTAAHFWFVPLIGVSCSSRH</sequence>
<gene>
    <name evidence="5" type="ORF">SBAD_LOCUS12608</name>
</gene>
<dbReference type="CDD" id="cd00086">
    <property type="entry name" value="homeodomain"/>
    <property type="match status" value="1"/>
</dbReference>
<dbReference type="Proteomes" id="UP000270296">
    <property type="component" value="Unassembled WGS sequence"/>
</dbReference>
<dbReference type="WBParaSite" id="SBAD_0001301901-mRNA-1">
    <property type="protein sequence ID" value="SBAD_0001301901-mRNA-1"/>
    <property type="gene ID" value="SBAD_0001301901"/>
</dbReference>
<dbReference type="InterPro" id="IPR009057">
    <property type="entry name" value="Homeodomain-like_sf"/>
</dbReference>
<evidence type="ECO:0000256" key="3">
    <source>
        <dbReference type="RuleBase" id="RU000682"/>
    </source>
</evidence>
<reference evidence="5 6" key="2">
    <citation type="submission" date="2018-11" db="EMBL/GenBank/DDBJ databases">
        <authorList>
            <consortium name="Pathogen Informatics"/>
        </authorList>
    </citation>
    <scope>NUCLEOTIDE SEQUENCE [LARGE SCALE GENOMIC DNA]</scope>
</reference>
<name>A0A183J9R1_9BILA</name>
<comment type="subcellular location">
    <subcellularLocation>
        <location evidence="1 2 3">Nucleus</location>
    </subcellularLocation>
</comment>
<keyword evidence="2 3" id="KW-0238">DNA-binding</keyword>
<dbReference type="InterPro" id="IPR001356">
    <property type="entry name" value="HD"/>
</dbReference>
<evidence type="ECO:0000256" key="2">
    <source>
        <dbReference type="PROSITE-ProRule" id="PRU00108"/>
    </source>
</evidence>
<proteinExistence type="predicted"/>
<dbReference type="PANTHER" id="PTHR24329">
    <property type="entry name" value="HOMEOBOX PROTEIN ARISTALESS"/>
    <property type="match status" value="1"/>
</dbReference>
<keyword evidence="2 3" id="KW-0539">Nucleus</keyword>
<keyword evidence="6" id="KW-1185">Reference proteome</keyword>